<dbReference type="SUPFAM" id="SSF101478">
    <property type="entry name" value="ADP-ribosylglycohydrolase"/>
    <property type="match status" value="1"/>
</dbReference>
<dbReference type="Pfam" id="PF03747">
    <property type="entry name" value="ADP_ribosyl_GH"/>
    <property type="match status" value="1"/>
</dbReference>
<dbReference type="STRING" id="406327.Mevan_1495"/>
<dbReference type="OrthoDB" id="114878at2157"/>
<evidence type="ECO:0000313" key="4">
    <source>
        <dbReference type="EMBL" id="ABR55389.1"/>
    </source>
</evidence>
<dbReference type="PANTHER" id="PTHR16222:SF24">
    <property type="entry name" value="ADP-RIBOSYLHYDROLASE ARH3"/>
    <property type="match status" value="1"/>
</dbReference>
<keyword evidence="5" id="KW-1185">Reference proteome</keyword>
<dbReference type="Proteomes" id="UP000001107">
    <property type="component" value="Chromosome"/>
</dbReference>
<dbReference type="RefSeq" id="WP_012066303.1">
    <property type="nucleotide sequence ID" value="NC_009634.1"/>
</dbReference>
<evidence type="ECO:0000256" key="2">
    <source>
        <dbReference type="ARBA" id="ARBA00022801"/>
    </source>
</evidence>
<organism evidence="4 5">
    <name type="scientific">Methanococcus vannielii (strain ATCC 35089 / DSM 1224 / JCM 13029 / OCM 148 / SB)</name>
    <dbReference type="NCBI Taxonomy" id="406327"/>
    <lineage>
        <taxon>Archaea</taxon>
        <taxon>Methanobacteriati</taxon>
        <taxon>Methanobacteriota</taxon>
        <taxon>Methanomada group</taxon>
        <taxon>Methanococci</taxon>
        <taxon>Methanococcales</taxon>
        <taxon>Methanococcaceae</taxon>
        <taxon>Methanococcus</taxon>
    </lineage>
</organism>
<dbReference type="eggNOG" id="arCOG04448">
    <property type="taxonomic scope" value="Archaea"/>
</dbReference>
<keyword evidence="3" id="KW-0479">Metal-binding</keyword>
<feature type="binding site" evidence="3">
    <location>
        <position position="62"/>
    </location>
    <ligand>
        <name>Mg(2+)</name>
        <dbReference type="ChEBI" id="CHEBI:18420"/>
        <label>1</label>
    </ligand>
</feature>
<protein>
    <submittedName>
        <fullName evidence="4">ADP-ribosylation/Crystallin J1</fullName>
    </submittedName>
</protein>
<dbReference type="AlphaFoldDB" id="A6USB7"/>
<dbReference type="PANTHER" id="PTHR16222">
    <property type="entry name" value="ADP-RIBOSYLGLYCOHYDROLASE"/>
    <property type="match status" value="1"/>
</dbReference>
<feature type="binding site" evidence="3">
    <location>
        <position position="61"/>
    </location>
    <ligand>
        <name>Mg(2+)</name>
        <dbReference type="ChEBI" id="CHEBI:18420"/>
        <label>1</label>
    </ligand>
</feature>
<dbReference type="EMBL" id="CP000742">
    <property type="protein sequence ID" value="ABR55389.1"/>
    <property type="molecule type" value="Genomic_DNA"/>
</dbReference>
<dbReference type="InterPro" id="IPR050792">
    <property type="entry name" value="ADP-ribosylglycohydrolase"/>
</dbReference>
<dbReference type="GeneID" id="5325233"/>
<keyword evidence="3" id="KW-0460">Magnesium</keyword>
<keyword evidence="2" id="KW-0378">Hydrolase</keyword>
<name>A6USB7_METVS</name>
<feature type="binding site" evidence="3">
    <location>
        <position position="60"/>
    </location>
    <ligand>
        <name>Mg(2+)</name>
        <dbReference type="ChEBI" id="CHEBI:18420"/>
        <label>1</label>
    </ligand>
</feature>
<comment type="cofactor">
    <cofactor evidence="3">
        <name>Mg(2+)</name>
        <dbReference type="ChEBI" id="CHEBI:18420"/>
    </cofactor>
    <text evidence="3">Binds 2 magnesium ions per subunit.</text>
</comment>
<comment type="similarity">
    <text evidence="1">Belongs to the ADP-ribosylglycohydrolase family.</text>
</comment>
<dbReference type="HOGENOM" id="CLU_024566_3_0_2"/>
<dbReference type="Gene3D" id="1.10.4080.10">
    <property type="entry name" value="ADP-ribosylation/Crystallin J1"/>
    <property type="match status" value="1"/>
</dbReference>
<evidence type="ECO:0000256" key="3">
    <source>
        <dbReference type="PIRSR" id="PIRSR605502-1"/>
    </source>
</evidence>
<accession>A6USB7</accession>
<reference evidence="4" key="1">
    <citation type="submission" date="2007-06" db="EMBL/GenBank/DDBJ databases">
        <title>Complete sequence of Methanococcus vannielii SB.</title>
        <authorList>
            <consortium name="US DOE Joint Genome Institute"/>
            <person name="Copeland A."/>
            <person name="Lucas S."/>
            <person name="Lapidus A."/>
            <person name="Barry K."/>
            <person name="Glavina del Rio T."/>
            <person name="Dalin E."/>
            <person name="Tice H."/>
            <person name="Pitluck S."/>
            <person name="Chain P."/>
            <person name="Malfatti S."/>
            <person name="Shin M."/>
            <person name="Vergez L."/>
            <person name="Schmutz J."/>
            <person name="Larimer F."/>
            <person name="Land M."/>
            <person name="Hauser L."/>
            <person name="Kyrpides N."/>
            <person name="Anderson I."/>
            <person name="Sieprawska-Lupa M."/>
            <person name="Whitman W.B."/>
            <person name="Richardson P."/>
        </authorList>
    </citation>
    <scope>NUCLEOTIDE SEQUENCE [LARGE SCALE GENOMIC DNA]</scope>
    <source>
        <strain evidence="4">SB</strain>
    </source>
</reference>
<dbReference type="InterPro" id="IPR005502">
    <property type="entry name" value="Ribosyl_crysJ1"/>
</dbReference>
<feature type="binding site" evidence="3">
    <location>
        <position position="256"/>
    </location>
    <ligand>
        <name>Mg(2+)</name>
        <dbReference type="ChEBI" id="CHEBI:18420"/>
        <label>1</label>
    </ligand>
</feature>
<feature type="binding site" evidence="3">
    <location>
        <position position="255"/>
    </location>
    <ligand>
        <name>Mg(2+)</name>
        <dbReference type="ChEBI" id="CHEBI:18420"/>
        <label>1</label>
    </ligand>
</feature>
<evidence type="ECO:0000256" key="1">
    <source>
        <dbReference type="ARBA" id="ARBA00010702"/>
    </source>
</evidence>
<proteinExistence type="inferred from homology"/>
<dbReference type="KEGG" id="mvn:Mevan_1495"/>
<feature type="binding site" evidence="3">
    <location>
        <position position="253"/>
    </location>
    <ligand>
        <name>Mg(2+)</name>
        <dbReference type="ChEBI" id="CHEBI:18420"/>
        <label>1</label>
    </ligand>
</feature>
<evidence type="ECO:0000313" key="5">
    <source>
        <dbReference type="Proteomes" id="UP000001107"/>
    </source>
</evidence>
<dbReference type="InterPro" id="IPR036705">
    <property type="entry name" value="Ribosyl_crysJ1_sf"/>
</dbReference>
<gene>
    <name evidence="4" type="ordered locus">Mevan_1495</name>
</gene>
<dbReference type="GO" id="GO:0046872">
    <property type="term" value="F:metal ion binding"/>
    <property type="evidence" value="ECO:0007669"/>
    <property type="project" value="UniProtKB-KW"/>
</dbReference>
<dbReference type="GO" id="GO:0016787">
    <property type="term" value="F:hydrolase activity"/>
    <property type="evidence" value="ECO:0007669"/>
    <property type="project" value="UniProtKB-KW"/>
</dbReference>
<sequence>MDKMLEKFQGSIFGLAIGDALGMPSEWLTSEEIKEKYGVIDDFLEPRNKFEGILKAGTYTDDTDQMIAILKSFDDSGFNNEIFIQELIKWYKRNPIGIGSTSKKAIQKLIEGDKTGCNSSSSGSAMRVGPLGLYYYDNYGKLKETTIEATKLTHNSPEAIAAALSVAFFVAESINGEKSEKSVEKCSKFIEDISLTFSEKIMSIANLSSPKEAYDFFKTGLDATECVPSAISGFVLTNSFKEGMISVVNAGGDTDSMGSMYGAISGAYYGIKDIPNNWTFRIKDKELFYELSKKLHHLKFEK</sequence>